<gene>
    <name evidence="3" type="ORF">HHL22_02115</name>
</gene>
<keyword evidence="1" id="KW-0812">Transmembrane</keyword>
<comment type="caution">
    <text evidence="3">The sequence shown here is derived from an EMBL/GenBank/DDBJ whole genome shotgun (WGS) entry which is preliminary data.</text>
</comment>
<protein>
    <submittedName>
        <fullName evidence="3">DUF3592 domain-containing protein</fullName>
    </submittedName>
</protein>
<evidence type="ECO:0000313" key="4">
    <source>
        <dbReference type="Proteomes" id="UP000559626"/>
    </source>
</evidence>
<keyword evidence="1" id="KW-1133">Transmembrane helix</keyword>
<dbReference type="AlphaFoldDB" id="A0A7Y0FKY7"/>
<dbReference type="InterPro" id="IPR021994">
    <property type="entry name" value="DUF3592"/>
</dbReference>
<evidence type="ECO:0000259" key="2">
    <source>
        <dbReference type="Pfam" id="PF12158"/>
    </source>
</evidence>
<accession>A0A7Y0FKY7</accession>
<name>A0A7Y0FKY7_9BACT</name>
<sequence length="157" mass="16541">MATVRVQGSPTAFRLGGAVFSLVGALLLVLAWHLTQQQRQFRAGASTAQGVVEGLGRDTHPGNGGRSTTAFILLVRFSDAKGNSYQIVGTAGASRPASYQVGQRVTVYYDPARPWDGQLGGFLGQGMKLTFAWGFGLVMTGVGLLCLRLSSPANRPA</sequence>
<keyword evidence="4" id="KW-1185">Reference proteome</keyword>
<evidence type="ECO:0000256" key="1">
    <source>
        <dbReference type="SAM" id="Phobius"/>
    </source>
</evidence>
<reference evidence="3 4" key="1">
    <citation type="submission" date="2020-04" db="EMBL/GenBank/DDBJ databases">
        <title>Hymenobacter polaris sp. nov., isolated from Arctic soil.</title>
        <authorList>
            <person name="Dahal R.H."/>
        </authorList>
    </citation>
    <scope>NUCLEOTIDE SEQUENCE [LARGE SCALE GENOMIC DNA]</scope>
    <source>
        <strain evidence="3 4">RP-2-7</strain>
    </source>
</reference>
<dbReference type="RefSeq" id="WP_169529317.1">
    <property type="nucleotide sequence ID" value="NZ_JABBGH010000001.1"/>
</dbReference>
<keyword evidence="1" id="KW-0472">Membrane</keyword>
<feature type="transmembrane region" description="Helical" evidence="1">
    <location>
        <begin position="131"/>
        <end position="150"/>
    </location>
</feature>
<dbReference type="EMBL" id="JABBGH010000001">
    <property type="protein sequence ID" value="NML63990.1"/>
    <property type="molecule type" value="Genomic_DNA"/>
</dbReference>
<evidence type="ECO:0000313" key="3">
    <source>
        <dbReference type="EMBL" id="NML63990.1"/>
    </source>
</evidence>
<feature type="transmembrane region" description="Helical" evidence="1">
    <location>
        <begin position="12"/>
        <end position="32"/>
    </location>
</feature>
<organism evidence="3 4">
    <name type="scientific">Hymenobacter polaris</name>
    <dbReference type="NCBI Taxonomy" id="2682546"/>
    <lineage>
        <taxon>Bacteria</taxon>
        <taxon>Pseudomonadati</taxon>
        <taxon>Bacteroidota</taxon>
        <taxon>Cytophagia</taxon>
        <taxon>Cytophagales</taxon>
        <taxon>Hymenobacteraceae</taxon>
        <taxon>Hymenobacter</taxon>
    </lineage>
</organism>
<dbReference type="Proteomes" id="UP000559626">
    <property type="component" value="Unassembled WGS sequence"/>
</dbReference>
<proteinExistence type="predicted"/>
<dbReference type="Pfam" id="PF12158">
    <property type="entry name" value="DUF3592"/>
    <property type="match status" value="1"/>
</dbReference>
<feature type="domain" description="DUF3592" evidence="2">
    <location>
        <begin position="48"/>
        <end position="117"/>
    </location>
</feature>